<dbReference type="Pfam" id="PF00825">
    <property type="entry name" value="Ribonuclease_P"/>
    <property type="match status" value="1"/>
</dbReference>
<keyword evidence="5" id="KW-0378">Hydrolase</keyword>
<dbReference type="InterPro" id="IPR014721">
    <property type="entry name" value="Ribsml_uS5_D2-typ_fold_subgr"/>
</dbReference>
<dbReference type="PROSITE" id="PS00648">
    <property type="entry name" value="RIBONUCLEASE_P"/>
    <property type="match status" value="1"/>
</dbReference>
<dbReference type="AlphaFoldDB" id="A0A382FHN1"/>
<gene>
    <name evidence="7" type="ORF">METZ01_LOCUS215450</name>
</gene>
<evidence type="ECO:0000256" key="2">
    <source>
        <dbReference type="ARBA" id="ARBA00022694"/>
    </source>
</evidence>
<organism evidence="7">
    <name type="scientific">marine metagenome</name>
    <dbReference type="NCBI Taxonomy" id="408172"/>
    <lineage>
        <taxon>unclassified sequences</taxon>
        <taxon>metagenomes</taxon>
        <taxon>ecological metagenomes</taxon>
    </lineage>
</organism>
<reference evidence="7" key="1">
    <citation type="submission" date="2018-05" db="EMBL/GenBank/DDBJ databases">
        <authorList>
            <person name="Lanie J.A."/>
            <person name="Ng W.-L."/>
            <person name="Kazmierczak K.M."/>
            <person name="Andrzejewski T.M."/>
            <person name="Davidsen T.M."/>
            <person name="Wayne K.J."/>
            <person name="Tettelin H."/>
            <person name="Glass J.I."/>
            <person name="Rusch D."/>
            <person name="Podicherti R."/>
            <person name="Tsui H.-C.T."/>
            <person name="Winkler M.E."/>
        </authorList>
    </citation>
    <scope>NUCLEOTIDE SEQUENCE</scope>
</reference>
<dbReference type="GO" id="GO:0030677">
    <property type="term" value="C:ribonuclease P complex"/>
    <property type="evidence" value="ECO:0007669"/>
    <property type="project" value="TreeGrafter"/>
</dbReference>
<keyword evidence="2" id="KW-0819">tRNA processing</keyword>
<keyword evidence="3" id="KW-0540">Nuclease</keyword>
<dbReference type="NCBIfam" id="TIGR00188">
    <property type="entry name" value="rnpA"/>
    <property type="match status" value="1"/>
</dbReference>
<dbReference type="Gene3D" id="3.30.230.10">
    <property type="match status" value="1"/>
</dbReference>
<evidence type="ECO:0000256" key="6">
    <source>
        <dbReference type="ARBA" id="ARBA00022884"/>
    </source>
</evidence>
<dbReference type="EMBL" id="UINC01050066">
    <property type="protein sequence ID" value="SVB62596.1"/>
    <property type="molecule type" value="Genomic_DNA"/>
</dbReference>
<proteinExistence type="inferred from homology"/>
<dbReference type="GO" id="GO:0004526">
    <property type="term" value="F:ribonuclease P activity"/>
    <property type="evidence" value="ECO:0007669"/>
    <property type="project" value="InterPro"/>
</dbReference>
<protein>
    <submittedName>
        <fullName evidence="7">Uncharacterized protein</fullName>
    </submittedName>
</protein>
<keyword evidence="4" id="KW-0255">Endonuclease</keyword>
<dbReference type="GO" id="GO:0000049">
    <property type="term" value="F:tRNA binding"/>
    <property type="evidence" value="ECO:0007669"/>
    <property type="project" value="InterPro"/>
</dbReference>
<dbReference type="PANTHER" id="PTHR33992">
    <property type="entry name" value="RIBONUCLEASE P PROTEIN COMPONENT"/>
    <property type="match status" value="1"/>
</dbReference>
<evidence type="ECO:0000256" key="4">
    <source>
        <dbReference type="ARBA" id="ARBA00022759"/>
    </source>
</evidence>
<evidence type="ECO:0000256" key="3">
    <source>
        <dbReference type="ARBA" id="ARBA00022722"/>
    </source>
</evidence>
<dbReference type="SUPFAM" id="SSF54211">
    <property type="entry name" value="Ribosomal protein S5 domain 2-like"/>
    <property type="match status" value="1"/>
</dbReference>
<accession>A0A382FHN1</accession>
<evidence type="ECO:0000256" key="1">
    <source>
        <dbReference type="ARBA" id="ARBA00002663"/>
    </source>
</evidence>
<evidence type="ECO:0000256" key="5">
    <source>
        <dbReference type="ARBA" id="ARBA00022801"/>
    </source>
</evidence>
<dbReference type="InterPro" id="IPR000100">
    <property type="entry name" value="RNase_P"/>
</dbReference>
<keyword evidence="6" id="KW-0694">RNA-binding</keyword>
<name>A0A382FHN1_9ZZZZ</name>
<dbReference type="GO" id="GO:0042781">
    <property type="term" value="F:3'-tRNA processing endoribonuclease activity"/>
    <property type="evidence" value="ECO:0007669"/>
    <property type="project" value="TreeGrafter"/>
</dbReference>
<comment type="function">
    <text evidence="1">RNaseP catalyzes the removal of the 5'-leader sequence from pre-tRNA to produce the mature 5'-terminus. It can also cleave other RNA substrates such as 4.5S RNA. The protein component plays an auxiliary but essential role in vivo by binding to the 5'-leader sequence and broadening the substrate specificity of the ribozyme.</text>
</comment>
<dbReference type="PANTHER" id="PTHR33992:SF1">
    <property type="entry name" value="RIBONUCLEASE P PROTEIN COMPONENT"/>
    <property type="match status" value="1"/>
</dbReference>
<sequence>MAKLETIKSSRDFQEVKNGLFFRSTSFLLQAIETNNKGLIKVGYTVSKQNGNAVNRNRIKRRLRSVSNLIFEQYGRKNWNYVIIGKKNTLIVDFQSLIKELITAIKKIHK</sequence>
<dbReference type="InterPro" id="IPR020539">
    <property type="entry name" value="RNase_P_CS"/>
</dbReference>
<dbReference type="HAMAP" id="MF_00227">
    <property type="entry name" value="RNase_P"/>
    <property type="match status" value="1"/>
</dbReference>
<evidence type="ECO:0000313" key="7">
    <source>
        <dbReference type="EMBL" id="SVB62596.1"/>
    </source>
</evidence>
<dbReference type="InterPro" id="IPR020568">
    <property type="entry name" value="Ribosomal_Su5_D2-typ_SF"/>
</dbReference>